<dbReference type="EC" id="2.5.1.16" evidence="2"/>
<evidence type="ECO:0000313" key="4">
    <source>
        <dbReference type="EMBL" id="CAK9140193.1"/>
    </source>
</evidence>
<evidence type="ECO:0000313" key="5">
    <source>
        <dbReference type="Proteomes" id="UP001642360"/>
    </source>
</evidence>
<dbReference type="Gene3D" id="3.40.50.150">
    <property type="entry name" value="Vaccinia Virus protein VP39"/>
    <property type="match status" value="1"/>
</dbReference>
<sequence>MLCSTGGPLVDFKHPMNPIDADDTHCKSKGPLKFYNSEIHAAAFCLPSFAKKEWIIE</sequence>
<dbReference type="InterPro" id="IPR029063">
    <property type="entry name" value="SAM-dependent_MTases_sf"/>
</dbReference>
<keyword evidence="5" id="KW-1185">Reference proteome</keyword>
<evidence type="ECO:0000256" key="3">
    <source>
        <dbReference type="ARBA" id="ARBA00049307"/>
    </source>
</evidence>
<dbReference type="PANTHER" id="PTHR11558">
    <property type="entry name" value="SPERMIDINE/SPERMINE SYNTHASE"/>
    <property type="match status" value="1"/>
</dbReference>
<evidence type="ECO:0000256" key="2">
    <source>
        <dbReference type="ARBA" id="ARBA00012455"/>
    </source>
</evidence>
<dbReference type="AlphaFoldDB" id="A0ABC8R5A7"/>
<dbReference type="PANTHER" id="PTHR11558:SF11">
    <property type="entry name" value="SPERMIDINE SYNTHASE"/>
    <property type="match status" value="1"/>
</dbReference>
<organism evidence="4 5">
    <name type="scientific">Ilex paraguariensis</name>
    <name type="common">yerba mate</name>
    <dbReference type="NCBI Taxonomy" id="185542"/>
    <lineage>
        <taxon>Eukaryota</taxon>
        <taxon>Viridiplantae</taxon>
        <taxon>Streptophyta</taxon>
        <taxon>Embryophyta</taxon>
        <taxon>Tracheophyta</taxon>
        <taxon>Spermatophyta</taxon>
        <taxon>Magnoliopsida</taxon>
        <taxon>eudicotyledons</taxon>
        <taxon>Gunneridae</taxon>
        <taxon>Pentapetalae</taxon>
        <taxon>asterids</taxon>
        <taxon>campanulids</taxon>
        <taxon>Aquifoliales</taxon>
        <taxon>Aquifoliaceae</taxon>
        <taxon>Ilex</taxon>
    </lineage>
</organism>
<protein>
    <recommendedName>
        <fullName evidence="2">spermidine synthase</fullName>
        <ecNumber evidence="2">2.5.1.16</ecNumber>
    </recommendedName>
</protein>
<proteinExistence type="predicted"/>
<dbReference type="InterPro" id="IPR001045">
    <property type="entry name" value="Spermi_synthase"/>
</dbReference>
<reference evidence="4 5" key="1">
    <citation type="submission" date="2024-02" db="EMBL/GenBank/DDBJ databases">
        <authorList>
            <person name="Vignale AGUSTIN F."/>
            <person name="Sosa J E."/>
            <person name="Modenutti C."/>
        </authorList>
    </citation>
    <scope>NUCLEOTIDE SEQUENCE [LARGE SCALE GENOMIC DNA]</scope>
</reference>
<comment type="pathway">
    <text evidence="1">Amine and polyamine biosynthesis; spermidine biosynthesis; spermidine from putrescine: step 1/1.</text>
</comment>
<comment type="caution">
    <text evidence="4">The sequence shown here is derived from an EMBL/GenBank/DDBJ whole genome shotgun (WGS) entry which is preliminary data.</text>
</comment>
<dbReference type="EMBL" id="CAUOFW020001025">
    <property type="protein sequence ID" value="CAK9140193.1"/>
    <property type="molecule type" value="Genomic_DNA"/>
</dbReference>
<dbReference type="Proteomes" id="UP001642360">
    <property type="component" value="Unassembled WGS sequence"/>
</dbReference>
<dbReference type="GO" id="GO:0004766">
    <property type="term" value="F:spermidine synthase activity"/>
    <property type="evidence" value="ECO:0007669"/>
    <property type="project" value="UniProtKB-EC"/>
</dbReference>
<evidence type="ECO:0000256" key="1">
    <source>
        <dbReference type="ARBA" id="ARBA00005123"/>
    </source>
</evidence>
<accession>A0ABC8R5A7</accession>
<name>A0ABC8R5A7_9AQUA</name>
<comment type="catalytic activity">
    <reaction evidence="3">
        <text>S-adenosyl 3-(methylsulfanyl)propylamine + putrescine = S-methyl-5'-thioadenosine + spermidine + H(+)</text>
        <dbReference type="Rhea" id="RHEA:12721"/>
        <dbReference type="ChEBI" id="CHEBI:15378"/>
        <dbReference type="ChEBI" id="CHEBI:17509"/>
        <dbReference type="ChEBI" id="CHEBI:57443"/>
        <dbReference type="ChEBI" id="CHEBI:57834"/>
        <dbReference type="ChEBI" id="CHEBI:326268"/>
        <dbReference type="EC" id="2.5.1.16"/>
    </reaction>
</comment>
<gene>
    <name evidence="4" type="ORF">ILEXP_LOCUS7636</name>
</gene>